<sequence length="123" mass="13682">MPVSSKIRERCRGLLAEGDVVQYVFPATSLMVTMMAAHRNFLVVVTDRHVTVLTCSTFRRWKPVSVWAQLSHSTELGPVDLHPSLGPTVSFGDLVLEIEDEYVAAVRAADLERSEDALPKDPF</sequence>
<dbReference type="STRING" id="112413.SAMN05421854_102545"/>
<dbReference type="EMBL" id="FOWC01000002">
    <property type="protein sequence ID" value="SFO61438.1"/>
    <property type="molecule type" value="Genomic_DNA"/>
</dbReference>
<evidence type="ECO:0000313" key="2">
    <source>
        <dbReference type="Proteomes" id="UP000199137"/>
    </source>
</evidence>
<accession>A0A1I5ILF5</accession>
<dbReference type="RefSeq" id="WP_093573107.1">
    <property type="nucleotide sequence ID" value="NZ_FOWC01000002.1"/>
</dbReference>
<organism evidence="1 2">
    <name type="scientific">Amycolatopsis rubida</name>
    <dbReference type="NCBI Taxonomy" id="112413"/>
    <lineage>
        <taxon>Bacteria</taxon>
        <taxon>Bacillati</taxon>
        <taxon>Actinomycetota</taxon>
        <taxon>Actinomycetes</taxon>
        <taxon>Pseudonocardiales</taxon>
        <taxon>Pseudonocardiaceae</taxon>
        <taxon>Amycolatopsis</taxon>
    </lineage>
</organism>
<protein>
    <recommendedName>
        <fullName evidence="3">PH domain-containing protein</fullName>
    </recommendedName>
</protein>
<dbReference type="Proteomes" id="UP000199137">
    <property type="component" value="Unassembled WGS sequence"/>
</dbReference>
<evidence type="ECO:0000313" key="1">
    <source>
        <dbReference type="EMBL" id="SFO61438.1"/>
    </source>
</evidence>
<evidence type="ECO:0008006" key="3">
    <source>
        <dbReference type="Google" id="ProtNLM"/>
    </source>
</evidence>
<reference evidence="2" key="1">
    <citation type="submission" date="2016-10" db="EMBL/GenBank/DDBJ databases">
        <authorList>
            <person name="Varghese N."/>
            <person name="Submissions S."/>
        </authorList>
    </citation>
    <scope>NUCLEOTIDE SEQUENCE [LARGE SCALE GENOMIC DNA]</scope>
    <source>
        <strain evidence="2">DSM 44637</strain>
    </source>
</reference>
<gene>
    <name evidence="1" type="ORF">SAMN05421854_102545</name>
</gene>
<proteinExistence type="predicted"/>
<dbReference type="OrthoDB" id="3629087at2"/>
<name>A0A1I5ILF5_9PSEU</name>
<dbReference type="AlphaFoldDB" id="A0A1I5ILF5"/>